<evidence type="ECO:0000313" key="1">
    <source>
        <dbReference type="Proteomes" id="UP000095283"/>
    </source>
</evidence>
<reference evidence="2" key="1">
    <citation type="submission" date="2016-11" db="UniProtKB">
        <authorList>
            <consortium name="WormBaseParasite"/>
        </authorList>
    </citation>
    <scope>IDENTIFICATION</scope>
</reference>
<dbReference type="WBParaSite" id="Hba_02513">
    <property type="protein sequence ID" value="Hba_02513"/>
    <property type="gene ID" value="Hba_02513"/>
</dbReference>
<dbReference type="Proteomes" id="UP000095283">
    <property type="component" value="Unplaced"/>
</dbReference>
<accession>A0A1I7WCR2</accession>
<organism evidence="1 2">
    <name type="scientific">Heterorhabditis bacteriophora</name>
    <name type="common">Entomopathogenic nematode worm</name>
    <dbReference type="NCBI Taxonomy" id="37862"/>
    <lineage>
        <taxon>Eukaryota</taxon>
        <taxon>Metazoa</taxon>
        <taxon>Ecdysozoa</taxon>
        <taxon>Nematoda</taxon>
        <taxon>Chromadorea</taxon>
        <taxon>Rhabditida</taxon>
        <taxon>Rhabditina</taxon>
        <taxon>Rhabditomorpha</taxon>
        <taxon>Strongyloidea</taxon>
        <taxon>Heterorhabditidae</taxon>
        <taxon>Heterorhabditis</taxon>
    </lineage>
</organism>
<proteinExistence type="predicted"/>
<sequence>MHTLAEKGPLELELFAIVVSGKAKNCYNFTIYSG</sequence>
<protein>
    <submittedName>
        <fullName evidence="2">Uncharacterized protein</fullName>
    </submittedName>
</protein>
<dbReference type="AlphaFoldDB" id="A0A1I7WCR2"/>
<evidence type="ECO:0000313" key="2">
    <source>
        <dbReference type="WBParaSite" id="Hba_02513"/>
    </source>
</evidence>
<keyword evidence="1" id="KW-1185">Reference proteome</keyword>
<name>A0A1I7WCR2_HETBA</name>